<dbReference type="RefSeq" id="WP_208010688.1">
    <property type="nucleotide sequence ID" value="NZ_CP071796.1"/>
</dbReference>
<accession>A0A975CI52</accession>
<name>A0A975CI52_9BURK</name>
<proteinExistence type="predicted"/>
<keyword evidence="2" id="KW-1185">Reference proteome</keyword>
<evidence type="ECO:0000313" key="2">
    <source>
        <dbReference type="Proteomes" id="UP000663903"/>
    </source>
</evidence>
<gene>
    <name evidence="1" type="ORF">J1M35_07940</name>
</gene>
<dbReference type="EMBL" id="CP071796">
    <property type="protein sequence ID" value="QTD46790.1"/>
    <property type="molecule type" value="Genomic_DNA"/>
</dbReference>
<reference evidence="1" key="1">
    <citation type="submission" date="2021-03" db="EMBL/GenBank/DDBJ databases">
        <title>Ottowia sp. 27C isolated from the cloaca of a Giant Asian pond turtle (Heosemys grandis).</title>
        <authorList>
            <person name="Spergser J."/>
            <person name="Busse H.-J."/>
        </authorList>
    </citation>
    <scope>NUCLEOTIDE SEQUENCE</scope>
    <source>
        <strain evidence="1">27C</strain>
    </source>
</reference>
<dbReference type="AlphaFoldDB" id="A0A975CI52"/>
<organism evidence="1 2">
    <name type="scientific">Ottowia testudinis</name>
    <dbReference type="NCBI Taxonomy" id="2816950"/>
    <lineage>
        <taxon>Bacteria</taxon>
        <taxon>Pseudomonadati</taxon>
        <taxon>Pseudomonadota</taxon>
        <taxon>Betaproteobacteria</taxon>
        <taxon>Burkholderiales</taxon>
        <taxon>Comamonadaceae</taxon>
        <taxon>Ottowia</taxon>
    </lineage>
</organism>
<protein>
    <submittedName>
        <fullName evidence="1">Uncharacterized protein</fullName>
    </submittedName>
</protein>
<evidence type="ECO:0000313" key="1">
    <source>
        <dbReference type="EMBL" id="QTD46790.1"/>
    </source>
</evidence>
<sequence length="83" mass="9183">MPIVIAAAMTGLSAFKQFRPSKPRWPGKTDAHRLETHRGFVGNFTTPIQTSDRLNVGFGYHSIQNPPVIFVAMATFFTIGVFS</sequence>
<dbReference type="KEGG" id="otd:J1M35_07940"/>
<dbReference type="Proteomes" id="UP000663903">
    <property type="component" value="Chromosome"/>
</dbReference>